<dbReference type="Gene3D" id="3.40.640.10">
    <property type="entry name" value="Type I PLP-dependent aspartate aminotransferase-like (Major domain)"/>
    <property type="match status" value="1"/>
</dbReference>
<evidence type="ECO:0000313" key="5">
    <source>
        <dbReference type="EMBL" id="MQL75573.1"/>
    </source>
</evidence>
<dbReference type="InterPro" id="IPR015421">
    <property type="entry name" value="PyrdxlP-dep_Trfase_major"/>
</dbReference>
<feature type="domain" description="Alliinase C-terminal" evidence="4">
    <location>
        <begin position="84"/>
        <end position="233"/>
    </location>
</feature>
<dbReference type="GO" id="GO:0016846">
    <property type="term" value="F:carbon-sulfur lyase activity"/>
    <property type="evidence" value="ECO:0007669"/>
    <property type="project" value="InterPro"/>
</dbReference>
<dbReference type="GO" id="GO:0006520">
    <property type="term" value="P:amino acid metabolic process"/>
    <property type="evidence" value="ECO:0007669"/>
    <property type="project" value="TreeGrafter"/>
</dbReference>
<name>A0A843U1W9_COLES</name>
<keyword evidence="6" id="KW-1185">Reference proteome</keyword>
<dbReference type="EMBL" id="NMUH01000256">
    <property type="protein sequence ID" value="MQL75573.1"/>
    <property type="molecule type" value="Genomic_DNA"/>
</dbReference>
<gene>
    <name evidence="5" type="ORF">Taro_007954</name>
</gene>
<dbReference type="Gene3D" id="3.90.1150.10">
    <property type="entry name" value="Aspartate Aminotransferase, domain 1"/>
    <property type="match status" value="1"/>
</dbReference>
<dbReference type="InterPro" id="IPR050478">
    <property type="entry name" value="Ethylene_sulfur-biosynth"/>
</dbReference>
<dbReference type="PANTHER" id="PTHR43795">
    <property type="entry name" value="BIFUNCTIONAL ASPARTATE AMINOTRANSFERASE AND GLUTAMATE/ASPARTATE-PREPHENATE AMINOTRANSFERASE-RELATED"/>
    <property type="match status" value="1"/>
</dbReference>
<dbReference type="Proteomes" id="UP000652761">
    <property type="component" value="Unassembled WGS sequence"/>
</dbReference>
<sequence>MRKQAYRTQTQFWKSKVFEWKGATSDWVNLAEASTENFIEIVTSPNNPDGRWQNAVLGGAAVIQDRTYYWPPYAAIKSPADDDDETVYNRMQDYMGMSSQGTSREAQLRALKLIKEMIPNIKGRDDIFRFGYAQTRDRWAKLNWVVSSSDRFSLQKLSPEYCNYFRTFRDPSPAYAWLKCERAADRDCYAVVTAGGIIPRRGTLFGADSNYVRLSLIRSQDDFNLMLQRMKELASSRHVM</sequence>
<dbReference type="InterPro" id="IPR006948">
    <property type="entry name" value="Alliinase_C"/>
</dbReference>
<evidence type="ECO:0000256" key="2">
    <source>
        <dbReference type="ARBA" id="ARBA00006312"/>
    </source>
</evidence>
<feature type="domain" description="Alliinase C-terminal" evidence="4">
    <location>
        <begin position="5"/>
        <end position="83"/>
    </location>
</feature>
<protein>
    <recommendedName>
        <fullName evidence="4">Alliinase C-terminal domain-containing protein</fullName>
    </recommendedName>
</protein>
<evidence type="ECO:0000259" key="4">
    <source>
        <dbReference type="Pfam" id="PF04864"/>
    </source>
</evidence>
<comment type="cofactor">
    <cofactor evidence="1">
        <name>pyridoxal 5'-phosphate</name>
        <dbReference type="ChEBI" id="CHEBI:597326"/>
    </cofactor>
</comment>
<dbReference type="InterPro" id="IPR015422">
    <property type="entry name" value="PyrdxlP-dep_Trfase_small"/>
</dbReference>
<dbReference type="AlphaFoldDB" id="A0A843U1W9"/>
<dbReference type="InterPro" id="IPR015424">
    <property type="entry name" value="PyrdxlP-dep_Trfase"/>
</dbReference>
<evidence type="ECO:0000313" key="6">
    <source>
        <dbReference type="Proteomes" id="UP000652761"/>
    </source>
</evidence>
<dbReference type="GO" id="GO:0008483">
    <property type="term" value="F:transaminase activity"/>
    <property type="evidence" value="ECO:0007669"/>
    <property type="project" value="TreeGrafter"/>
</dbReference>
<comment type="similarity">
    <text evidence="2">Belongs to the alliinase family.</text>
</comment>
<dbReference type="Pfam" id="PF04864">
    <property type="entry name" value="Alliinase_C"/>
    <property type="match status" value="2"/>
</dbReference>
<reference evidence="5" key="1">
    <citation type="submission" date="2017-07" db="EMBL/GenBank/DDBJ databases">
        <title>Taro Niue Genome Assembly and Annotation.</title>
        <authorList>
            <person name="Atibalentja N."/>
            <person name="Keating K."/>
            <person name="Fields C.J."/>
        </authorList>
    </citation>
    <scope>NUCLEOTIDE SEQUENCE</scope>
    <source>
        <strain evidence="5">Niue_2</strain>
        <tissue evidence="5">Leaf</tissue>
    </source>
</reference>
<evidence type="ECO:0000256" key="1">
    <source>
        <dbReference type="ARBA" id="ARBA00001933"/>
    </source>
</evidence>
<accession>A0A843U1W9</accession>
<dbReference type="SUPFAM" id="SSF53383">
    <property type="entry name" value="PLP-dependent transferases"/>
    <property type="match status" value="1"/>
</dbReference>
<evidence type="ECO:0000256" key="3">
    <source>
        <dbReference type="ARBA" id="ARBA00022898"/>
    </source>
</evidence>
<proteinExistence type="inferred from homology"/>
<comment type="caution">
    <text evidence="5">The sequence shown here is derived from an EMBL/GenBank/DDBJ whole genome shotgun (WGS) entry which is preliminary data.</text>
</comment>
<dbReference type="OrthoDB" id="2020362at2759"/>
<keyword evidence="3" id="KW-0663">Pyridoxal phosphate</keyword>
<dbReference type="PANTHER" id="PTHR43795:SF20">
    <property type="entry name" value="TRYPTOPHAN AMINOTRANSFERASE-RELATED PROTEIN 3"/>
    <property type="match status" value="1"/>
</dbReference>
<organism evidence="5 6">
    <name type="scientific">Colocasia esculenta</name>
    <name type="common">Wild taro</name>
    <name type="synonym">Arum esculentum</name>
    <dbReference type="NCBI Taxonomy" id="4460"/>
    <lineage>
        <taxon>Eukaryota</taxon>
        <taxon>Viridiplantae</taxon>
        <taxon>Streptophyta</taxon>
        <taxon>Embryophyta</taxon>
        <taxon>Tracheophyta</taxon>
        <taxon>Spermatophyta</taxon>
        <taxon>Magnoliopsida</taxon>
        <taxon>Liliopsida</taxon>
        <taxon>Araceae</taxon>
        <taxon>Aroideae</taxon>
        <taxon>Colocasieae</taxon>
        <taxon>Colocasia</taxon>
    </lineage>
</organism>